<dbReference type="InterPro" id="IPR057566">
    <property type="entry name" value="TPR_TTI1_N"/>
</dbReference>
<dbReference type="OrthoDB" id="49511at2759"/>
<dbReference type="Pfam" id="PF21547">
    <property type="entry name" value="TTI1"/>
    <property type="match status" value="1"/>
</dbReference>
<dbReference type="AlphaFoldDB" id="A0A9P4W3B9"/>
<feature type="domain" description="TTI1 C-terminal TPR" evidence="3">
    <location>
        <begin position="733"/>
        <end position="889"/>
    </location>
</feature>
<dbReference type="Pfam" id="PF24173">
    <property type="entry name" value="TPR_TTI1_N"/>
    <property type="match status" value="1"/>
</dbReference>
<reference evidence="4" key="1">
    <citation type="submission" date="2019-04" db="EMBL/GenBank/DDBJ databases">
        <title>Sequencing of skin fungus with MAO and IRED activity.</title>
        <authorList>
            <person name="Marsaioli A.J."/>
            <person name="Bonatto J.M.C."/>
            <person name="Reis Junior O."/>
        </authorList>
    </citation>
    <scope>NUCLEOTIDE SEQUENCE</scope>
    <source>
        <strain evidence="4">30M1</strain>
    </source>
</reference>
<feature type="domain" description="TTI1 N-terminal TPR" evidence="2">
    <location>
        <begin position="7"/>
        <end position="341"/>
    </location>
</feature>
<feature type="region of interest" description="Disordered" evidence="1">
    <location>
        <begin position="752"/>
        <end position="800"/>
    </location>
</feature>
<dbReference type="EMBL" id="SWKU01000052">
    <property type="protein sequence ID" value="KAF2993424.1"/>
    <property type="molecule type" value="Genomic_DNA"/>
</dbReference>
<dbReference type="PANTHER" id="PTHR18460:SF3">
    <property type="entry name" value="TELO2-INTERACTING PROTEIN 1 HOMOLOG"/>
    <property type="match status" value="1"/>
</dbReference>
<dbReference type="InterPro" id="IPR057567">
    <property type="entry name" value="TPR_TTI1_C"/>
</dbReference>
<evidence type="ECO:0000259" key="3">
    <source>
        <dbReference type="Pfam" id="PF24181"/>
    </source>
</evidence>
<evidence type="ECO:0000313" key="4">
    <source>
        <dbReference type="EMBL" id="KAF2993424.1"/>
    </source>
</evidence>
<gene>
    <name evidence="4" type="ORF">E8E13_000112</name>
</gene>
<feature type="compositionally biased region" description="Basic and acidic residues" evidence="1">
    <location>
        <begin position="771"/>
        <end position="780"/>
    </location>
</feature>
<dbReference type="InterPro" id="IPR049362">
    <property type="entry name" value="TTI1_rpt"/>
</dbReference>
<dbReference type="InterPro" id="IPR011989">
    <property type="entry name" value="ARM-like"/>
</dbReference>
<dbReference type="GO" id="GO:0005737">
    <property type="term" value="C:cytoplasm"/>
    <property type="evidence" value="ECO:0007669"/>
    <property type="project" value="TreeGrafter"/>
</dbReference>
<evidence type="ECO:0000313" key="5">
    <source>
        <dbReference type="Proteomes" id="UP000801428"/>
    </source>
</evidence>
<dbReference type="SUPFAM" id="SSF48371">
    <property type="entry name" value="ARM repeat"/>
    <property type="match status" value="1"/>
</dbReference>
<keyword evidence="5" id="KW-1185">Reference proteome</keyword>
<proteinExistence type="predicted"/>
<dbReference type="InterPro" id="IPR052587">
    <property type="entry name" value="TELO2-interacting_protein_1"/>
</dbReference>
<accession>A0A9P4W3B9</accession>
<organism evidence="4 5">
    <name type="scientific">Curvularia kusanoi</name>
    <name type="common">Cochliobolus kusanoi</name>
    <dbReference type="NCBI Taxonomy" id="90978"/>
    <lineage>
        <taxon>Eukaryota</taxon>
        <taxon>Fungi</taxon>
        <taxon>Dikarya</taxon>
        <taxon>Ascomycota</taxon>
        <taxon>Pezizomycotina</taxon>
        <taxon>Dothideomycetes</taxon>
        <taxon>Pleosporomycetidae</taxon>
        <taxon>Pleosporales</taxon>
        <taxon>Pleosporineae</taxon>
        <taxon>Pleosporaceae</taxon>
        <taxon>Curvularia</taxon>
    </lineage>
</organism>
<name>A0A9P4W3B9_CURKU</name>
<sequence>MERQRAFQQLKQPCIQVLQATATLAQDPGQRRRLIEALTSLLDTLVAVVSRPGALDSKLAEYAFVPVSQVLRLSRQVPVRALELCLECVSVLLRSGWGGGLEPALSGQLLILFTFLAKPSSAENGITATSEELQALSFKCIRDLLNETSRSQAAREALTAANNIPSLGEAVLVTLDSLAESQWNSIKLAAVDVVKHLGTAIVEDDALASFFPKIVSSFTRILTPGSTNKAGYRVIEQGLEVLTLLFTRLLSDRNTRNLPDLTSTDGADNPNQVLRSTSWLKATAAQIKIALANIYKMRNHDKSEVRRALLRLCLCIMRDCRKSLAACTSMSIETIIGLIGRDGANDAVENELRATLLADPKLADLLRESLHDWVVSFPRIMQSMDDNKRHLIIHQISVTLRVLGPDQAVIEDQLADALRDGLSAVLADSKGLEELDAGSTKFTLETGLVLGPHRPSEFQAIQLRLRGQQKLMSEFRLLLSQLARSECALSVAQSLIHTIGRGSQESQLATYWILVNLIRDVAVAAPSLNDFIDTGSSDLREELLEDLYSYSITILTNQDPHMALPWQFSALAVETVGLQAQRYQAEFRAELGEVLYPILHQLGSPNPALREHAITCLDIVSGASGYTNARDLVVDNVDYIVNAVGLKLAVGDVSPQAPQVLLMMMRLCGPSLLPYLDDLVGSIFEALERYHGYPKLVELLFSVLKGMAEEGVKAPQLAIEAPPSSHQTLVGHKDTSMSDVITTLKNIKEEKLKRAQEAAQEVPASFPQIPWKEETAKDPDAADEQPPPEESEPPPPAPRTYQILFNVSELTQHYLTSASPSLRTSLLALLKTTVPALAKHENTFLPLINTLWPVLLPRLQDPEAYIVSNTLEVISIICEQAGSFMRSRIESAFDMLKTVHRRTRDRTSTARTAPKAGTKSIQDSIKLDNISTTLSSLSISPAAATSGHLDRPELYTSAPSRMIWEALVGCLCAIASHVVLRDEQFEEVLDMLDPVLSRTDVKAALDKANADSVWLRLYKKQRQQGSGVKWRMPEGRSEWNFITV</sequence>
<protein>
    <submittedName>
        <fullName evidence="4">Uncharacterized protein</fullName>
    </submittedName>
</protein>
<dbReference type="InterPro" id="IPR016024">
    <property type="entry name" value="ARM-type_fold"/>
</dbReference>
<evidence type="ECO:0000259" key="2">
    <source>
        <dbReference type="Pfam" id="PF24173"/>
    </source>
</evidence>
<evidence type="ECO:0000256" key="1">
    <source>
        <dbReference type="SAM" id="MobiDB-lite"/>
    </source>
</evidence>
<dbReference type="Gene3D" id="1.25.10.10">
    <property type="entry name" value="Leucine-rich Repeat Variant"/>
    <property type="match status" value="2"/>
</dbReference>
<feature type="compositionally biased region" description="Acidic residues" evidence="1">
    <location>
        <begin position="781"/>
        <end position="792"/>
    </location>
</feature>
<dbReference type="PANTHER" id="PTHR18460">
    <property type="entry name" value="TEL2 INTERACTING PROTEIN 1 TTI1 FAMILY MEMBER"/>
    <property type="match status" value="1"/>
</dbReference>
<dbReference type="Proteomes" id="UP000801428">
    <property type="component" value="Unassembled WGS sequence"/>
</dbReference>
<comment type="caution">
    <text evidence="4">The sequence shown here is derived from an EMBL/GenBank/DDBJ whole genome shotgun (WGS) entry which is preliminary data.</text>
</comment>
<dbReference type="Pfam" id="PF24181">
    <property type="entry name" value="TPR_TTI1_C"/>
    <property type="match status" value="1"/>
</dbReference>